<dbReference type="RefSeq" id="WP_065395486.1">
    <property type="nucleotide sequence ID" value="NZ_MAYH01000045.1"/>
</dbReference>
<organism evidence="1 2">
    <name type="scientific">Chryseobacterium artocarpi</name>
    <dbReference type="NCBI Taxonomy" id="1414727"/>
    <lineage>
        <taxon>Bacteria</taxon>
        <taxon>Pseudomonadati</taxon>
        <taxon>Bacteroidota</taxon>
        <taxon>Flavobacteriia</taxon>
        <taxon>Flavobacteriales</taxon>
        <taxon>Weeksellaceae</taxon>
        <taxon>Chryseobacterium group</taxon>
        <taxon>Chryseobacterium</taxon>
    </lineage>
</organism>
<dbReference type="OrthoDB" id="1363959at2"/>
<sequence>METNIQHQEQLQYAEVYISDMSALKNIFLQTKNVKKVNLEFGVPFLLVKKKNEVSGFASLIIQERDKIAFKIYEKPGMSEVEKKNFMSRVESYFKKNTSPNFRNSEQLKSSVQKMVNWLNQ</sequence>
<evidence type="ECO:0000313" key="2">
    <source>
        <dbReference type="Proteomes" id="UP000092651"/>
    </source>
</evidence>
<comment type="caution">
    <text evidence="1">The sequence shown here is derived from an EMBL/GenBank/DDBJ whole genome shotgun (WGS) entry which is preliminary data.</text>
</comment>
<dbReference type="EMBL" id="MAYH01000045">
    <property type="protein sequence ID" value="OCA69298.1"/>
    <property type="molecule type" value="Genomic_DNA"/>
</dbReference>
<keyword evidence="2" id="KW-1185">Reference proteome</keyword>
<accession>A0A1B8ZCE6</accession>
<evidence type="ECO:0000313" key="1">
    <source>
        <dbReference type="EMBL" id="OCA69298.1"/>
    </source>
</evidence>
<protein>
    <submittedName>
        <fullName evidence="1">Uncharacterized protein</fullName>
    </submittedName>
</protein>
<reference evidence="1 2" key="1">
    <citation type="submission" date="2016-07" db="EMBL/GenBank/DDBJ databases">
        <authorList>
            <person name="Jeong J.-J."/>
            <person name="Kim D.W."/>
            <person name="Sang M.K."/>
            <person name="Choi I.-G."/>
            <person name="Kim K.D."/>
        </authorList>
    </citation>
    <scope>NUCLEOTIDE SEQUENCE [LARGE SCALE GENOMIC DNA]</scope>
    <source>
        <strain evidence="1 2">UTM-3</strain>
    </source>
</reference>
<dbReference type="AlphaFoldDB" id="A0A1B8ZCE6"/>
<name>A0A1B8ZCE6_9FLAO</name>
<dbReference type="Proteomes" id="UP000092651">
    <property type="component" value="Unassembled WGS sequence"/>
</dbReference>
<proteinExistence type="predicted"/>
<gene>
    <name evidence="1" type="ORF">BBI01_14165</name>
</gene>